<sequence length="188" mass="21607">MSDFKIVFIQGYTASHLADWYPNISKELDKLNIDYTIPDLPGGEHPHADEWLETLHKEISESNKPLVLVGHSLGTRTALLYLEKYRPKVEKVFLIATFSNRVENAKRNNGEAYPDFFTHKIDLEKIKPRVGKFIVIHSKDDPSIPYKQAVEIVKDLDAKLVTYYSRGHFDLPDNAPIILKELKNELGF</sequence>
<dbReference type="SUPFAM" id="SSF53474">
    <property type="entry name" value="alpha/beta-Hydrolases"/>
    <property type="match status" value="1"/>
</dbReference>
<gene>
    <name evidence="1" type="ORF">A2866_02160</name>
</gene>
<dbReference type="EMBL" id="MFZI01000080">
    <property type="protein sequence ID" value="OGK17760.1"/>
    <property type="molecule type" value="Genomic_DNA"/>
</dbReference>
<dbReference type="PANTHER" id="PTHR15394:SF3">
    <property type="entry name" value="SERINE HYDROLASE RBBP9"/>
    <property type="match status" value="1"/>
</dbReference>
<organism evidence="1 2">
    <name type="scientific">Candidatus Roizmanbacteria bacterium RIFCSPHIGHO2_01_FULL_39_8</name>
    <dbReference type="NCBI Taxonomy" id="1802033"/>
    <lineage>
        <taxon>Bacteria</taxon>
        <taxon>Candidatus Roizmaniibacteriota</taxon>
    </lineage>
</organism>
<dbReference type="PANTHER" id="PTHR15394">
    <property type="entry name" value="SERINE HYDROLASE RBBP9"/>
    <property type="match status" value="1"/>
</dbReference>
<comment type="caution">
    <text evidence="1">The sequence shown here is derived from an EMBL/GenBank/DDBJ whole genome shotgun (WGS) entry which is preliminary data.</text>
</comment>
<dbReference type="InterPro" id="IPR010662">
    <property type="entry name" value="RBBP9/YdeN"/>
</dbReference>
<dbReference type="GO" id="GO:0016787">
    <property type="term" value="F:hydrolase activity"/>
    <property type="evidence" value="ECO:0007669"/>
    <property type="project" value="InterPro"/>
</dbReference>
<evidence type="ECO:0000313" key="1">
    <source>
        <dbReference type="EMBL" id="OGK17760.1"/>
    </source>
</evidence>
<evidence type="ECO:0000313" key="2">
    <source>
        <dbReference type="Proteomes" id="UP000177026"/>
    </source>
</evidence>
<reference evidence="1 2" key="1">
    <citation type="journal article" date="2016" name="Nat. Commun.">
        <title>Thousands of microbial genomes shed light on interconnected biogeochemical processes in an aquifer system.</title>
        <authorList>
            <person name="Anantharaman K."/>
            <person name="Brown C.T."/>
            <person name="Hug L.A."/>
            <person name="Sharon I."/>
            <person name="Castelle C.J."/>
            <person name="Probst A.J."/>
            <person name="Thomas B.C."/>
            <person name="Singh A."/>
            <person name="Wilkins M.J."/>
            <person name="Karaoz U."/>
            <person name="Brodie E.L."/>
            <person name="Williams K.H."/>
            <person name="Hubbard S.S."/>
            <person name="Banfield J.F."/>
        </authorList>
    </citation>
    <scope>NUCLEOTIDE SEQUENCE [LARGE SCALE GENOMIC DNA]</scope>
</reference>
<dbReference type="Pfam" id="PF06821">
    <property type="entry name" value="Ser_hydrolase"/>
    <property type="match status" value="1"/>
</dbReference>
<dbReference type="InterPro" id="IPR029058">
    <property type="entry name" value="AB_hydrolase_fold"/>
</dbReference>
<accession>A0A1F7GFR7</accession>
<proteinExistence type="predicted"/>
<dbReference type="Proteomes" id="UP000177026">
    <property type="component" value="Unassembled WGS sequence"/>
</dbReference>
<dbReference type="AlphaFoldDB" id="A0A1F7GFR7"/>
<evidence type="ECO:0008006" key="3">
    <source>
        <dbReference type="Google" id="ProtNLM"/>
    </source>
</evidence>
<protein>
    <recommendedName>
        <fullName evidence="3">AB hydrolase-1 domain-containing protein</fullName>
    </recommendedName>
</protein>
<name>A0A1F7GFR7_9BACT</name>
<dbReference type="Gene3D" id="3.40.50.1820">
    <property type="entry name" value="alpha/beta hydrolase"/>
    <property type="match status" value="1"/>
</dbReference>